<feature type="domain" description="Aminoacyl-tRNA synthetase class Ia" evidence="13">
    <location>
        <begin position="25"/>
        <end position="650"/>
    </location>
</feature>
<keyword evidence="8 12" id="KW-0648">Protein biosynthesis</keyword>
<evidence type="ECO:0000256" key="4">
    <source>
        <dbReference type="ARBA" id="ARBA00022723"/>
    </source>
</evidence>
<dbReference type="Gene3D" id="1.10.730.10">
    <property type="entry name" value="Isoleucyl-tRNA Synthetase, Domain 1"/>
    <property type="match status" value="1"/>
</dbReference>
<evidence type="ECO:0000256" key="12">
    <source>
        <dbReference type="HAMAP-Rule" id="MF_02003"/>
    </source>
</evidence>
<keyword evidence="2 12" id="KW-0963">Cytoplasm</keyword>
<dbReference type="InterPro" id="IPR002301">
    <property type="entry name" value="Ile-tRNA-ligase"/>
</dbReference>
<comment type="caution">
    <text evidence="15">The sequence shown here is derived from an EMBL/GenBank/DDBJ whole genome shotgun (WGS) entry which is preliminary data.</text>
</comment>
<dbReference type="HAMAP" id="MF_02003">
    <property type="entry name" value="Ile_tRNA_synth_type2"/>
    <property type="match status" value="1"/>
</dbReference>
<dbReference type="GO" id="GO:0005737">
    <property type="term" value="C:cytoplasm"/>
    <property type="evidence" value="ECO:0007669"/>
    <property type="project" value="UniProtKB-SubCell"/>
</dbReference>
<dbReference type="PROSITE" id="PS00178">
    <property type="entry name" value="AA_TRNA_LIGASE_I"/>
    <property type="match status" value="1"/>
</dbReference>
<feature type="binding site" evidence="12">
    <location>
        <position position="621"/>
    </location>
    <ligand>
        <name>ATP</name>
        <dbReference type="ChEBI" id="CHEBI:30616"/>
    </ligand>
</feature>
<dbReference type="SUPFAM" id="SSF47323">
    <property type="entry name" value="Anticodon-binding domain of a subclass of class I aminoacyl-tRNA synthetases"/>
    <property type="match status" value="1"/>
</dbReference>
<evidence type="ECO:0000259" key="13">
    <source>
        <dbReference type="Pfam" id="PF00133"/>
    </source>
</evidence>
<comment type="function">
    <text evidence="10 12">Catalyzes the attachment of isoleucine to tRNA(Ile). As IleRS can inadvertently accommodate and process structurally similar amino acids such as valine, to avoid such errors it has two additional distinct tRNA(Ile)-dependent editing activities. One activity is designated as 'pretransfer' editing and involves the hydrolysis of activated Val-AMP. The other activity is designated 'posttransfer' editing and involves deacylation of mischarged Val-tRNA(Ile).</text>
</comment>
<comment type="catalytic activity">
    <reaction evidence="11 12">
        <text>tRNA(Ile) + L-isoleucine + ATP = L-isoleucyl-tRNA(Ile) + AMP + diphosphate</text>
        <dbReference type="Rhea" id="RHEA:11060"/>
        <dbReference type="Rhea" id="RHEA-COMP:9666"/>
        <dbReference type="Rhea" id="RHEA-COMP:9695"/>
        <dbReference type="ChEBI" id="CHEBI:30616"/>
        <dbReference type="ChEBI" id="CHEBI:33019"/>
        <dbReference type="ChEBI" id="CHEBI:58045"/>
        <dbReference type="ChEBI" id="CHEBI:78442"/>
        <dbReference type="ChEBI" id="CHEBI:78528"/>
        <dbReference type="ChEBI" id="CHEBI:456215"/>
        <dbReference type="EC" id="6.1.1.5"/>
    </reaction>
</comment>
<reference evidence="15" key="2">
    <citation type="submission" date="2020-09" db="EMBL/GenBank/DDBJ databases">
        <authorList>
            <person name="Sun Q."/>
            <person name="Sedlacek I."/>
        </authorList>
    </citation>
    <scope>NUCLEOTIDE SEQUENCE</scope>
    <source>
        <strain evidence="15">CCM 7897</strain>
    </source>
</reference>
<name>A0A917FG53_9HYPH</name>
<keyword evidence="4 12" id="KW-0479">Metal-binding</keyword>
<reference evidence="15" key="1">
    <citation type="journal article" date="2014" name="Int. J. Syst. Evol. Microbiol.">
        <title>Complete genome sequence of Corynebacterium casei LMG S-19264T (=DSM 44701T), isolated from a smear-ripened cheese.</title>
        <authorList>
            <consortium name="US DOE Joint Genome Institute (JGI-PGF)"/>
            <person name="Walter F."/>
            <person name="Albersmeier A."/>
            <person name="Kalinowski J."/>
            <person name="Ruckert C."/>
        </authorList>
    </citation>
    <scope>NUCLEOTIDE SEQUENCE</scope>
    <source>
        <strain evidence="15">CCM 7897</strain>
    </source>
</reference>
<dbReference type="GO" id="GO:0004822">
    <property type="term" value="F:isoleucine-tRNA ligase activity"/>
    <property type="evidence" value="ECO:0007669"/>
    <property type="project" value="UniProtKB-UniRule"/>
</dbReference>
<dbReference type="FunFam" id="3.40.50.620:FF:000075">
    <property type="entry name" value="Isoleucine--tRNA ligase"/>
    <property type="match status" value="1"/>
</dbReference>
<keyword evidence="3 12" id="KW-0436">Ligase</keyword>
<keyword evidence="7 12" id="KW-0067">ATP-binding</keyword>
<dbReference type="Pfam" id="PF08264">
    <property type="entry name" value="Anticodon_1"/>
    <property type="match status" value="1"/>
</dbReference>
<comment type="cofactor">
    <cofactor evidence="12">
        <name>Zn(2+)</name>
        <dbReference type="ChEBI" id="CHEBI:29105"/>
    </cofactor>
</comment>
<evidence type="ECO:0000256" key="3">
    <source>
        <dbReference type="ARBA" id="ARBA00022598"/>
    </source>
</evidence>
<dbReference type="SUPFAM" id="SSF50677">
    <property type="entry name" value="ValRS/IleRS/LeuRS editing domain"/>
    <property type="match status" value="1"/>
</dbReference>
<accession>A0A917FG53</accession>
<dbReference type="GO" id="GO:0000049">
    <property type="term" value="F:tRNA binding"/>
    <property type="evidence" value="ECO:0007669"/>
    <property type="project" value="InterPro"/>
</dbReference>
<evidence type="ECO:0000256" key="10">
    <source>
        <dbReference type="ARBA" id="ARBA00025217"/>
    </source>
</evidence>
<dbReference type="CDD" id="cd00818">
    <property type="entry name" value="IleRS_core"/>
    <property type="match status" value="1"/>
</dbReference>
<dbReference type="InterPro" id="IPR009080">
    <property type="entry name" value="tRNAsynth_Ia_anticodon-bd"/>
</dbReference>
<dbReference type="InterPro" id="IPR009008">
    <property type="entry name" value="Val/Leu/Ile-tRNA-synth_edit"/>
</dbReference>
<proteinExistence type="inferred from homology"/>
<evidence type="ECO:0000259" key="14">
    <source>
        <dbReference type="Pfam" id="PF08264"/>
    </source>
</evidence>
<dbReference type="InterPro" id="IPR002300">
    <property type="entry name" value="aa-tRNA-synth_Ia"/>
</dbReference>
<dbReference type="GO" id="GO:0002161">
    <property type="term" value="F:aminoacyl-tRNA deacylase activity"/>
    <property type="evidence" value="ECO:0007669"/>
    <property type="project" value="InterPro"/>
</dbReference>
<dbReference type="NCBIfam" id="TIGR00392">
    <property type="entry name" value="ileS"/>
    <property type="match status" value="1"/>
</dbReference>
<evidence type="ECO:0000256" key="11">
    <source>
        <dbReference type="ARBA" id="ARBA00048359"/>
    </source>
</evidence>
<evidence type="ECO:0000256" key="1">
    <source>
        <dbReference type="ARBA" id="ARBA00007078"/>
    </source>
</evidence>
<dbReference type="SUPFAM" id="SSF52374">
    <property type="entry name" value="Nucleotidylyl transferase"/>
    <property type="match status" value="1"/>
</dbReference>
<dbReference type="RefSeq" id="WP_188582512.1">
    <property type="nucleotide sequence ID" value="NZ_BMCT01000007.1"/>
</dbReference>
<comment type="subunit">
    <text evidence="12">Monomer.</text>
</comment>
<dbReference type="AlphaFoldDB" id="A0A917FG53"/>
<evidence type="ECO:0000313" key="16">
    <source>
        <dbReference type="Proteomes" id="UP000606044"/>
    </source>
</evidence>
<dbReference type="PANTHER" id="PTHR42780">
    <property type="entry name" value="SOLEUCYL-TRNA SYNTHETASE"/>
    <property type="match status" value="1"/>
</dbReference>
<evidence type="ECO:0000256" key="7">
    <source>
        <dbReference type="ARBA" id="ARBA00022840"/>
    </source>
</evidence>
<keyword evidence="9 12" id="KW-0030">Aminoacyl-tRNA synthetase</keyword>
<keyword evidence="5 12" id="KW-0547">Nucleotide-binding</keyword>
<organism evidence="15 16">
    <name type="scientific">Azorhizobium oxalatiphilum</name>
    <dbReference type="NCBI Taxonomy" id="980631"/>
    <lineage>
        <taxon>Bacteria</taxon>
        <taxon>Pseudomonadati</taxon>
        <taxon>Pseudomonadota</taxon>
        <taxon>Alphaproteobacteria</taxon>
        <taxon>Hyphomicrobiales</taxon>
        <taxon>Xanthobacteraceae</taxon>
        <taxon>Azorhizobium</taxon>
    </lineage>
</organism>
<dbReference type="PRINTS" id="PR00984">
    <property type="entry name" value="TRNASYNTHILE"/>
</dbReference>
<comment type="similarity">
    <text evidence="1 12">Belongs to the class-I aminoacyl-tRNA synthetase family. IleS type 2 subfamily.</text>
</comment>
<evidence type="ECO:0000313" key="15">
    <source>
        <dbReference type="EMBL" id="GGF78793.1"/>
    </source>
</evidence>
<feature type="domain" description="Methionyl/Valyl/Leucyl/Isoleucyl-tRNA synthetase anticodon-binding" evidence="14">
    <location>
        <begin position="705"/>
        <end position="852"/>
    </location>
</feature>
<evidence type="ECO:0000256" key="2">
    <source>
        <dbReference type="ARBA" id="ARBA00022490"/>
    </source>
</evidence>
<evidence type="ECO:0000256" key="6">
    <source>
        <dbReference type="ARBA" id="ARBA00022833"/>
    </source>
</evidence>
<dbReference type="EMBL" id="BMCT01000007">
    <property type="protein sequence ID" value="GGF78793.1"/>
    <property type="molecule type" value="Genomic_DNA"/>
</dbReference>
<evidence type="ECO:0000256" key="5">
    <source>
        <dbReference type="ARBA" id="ARBA00022741"/>
    </source>
</evidence>
<dbReference type="Gene3D" id="3.90.740.10">
    <property type="entry name" value="Valyl/Leucyl/Isoleucyl-tRNA synthetase, editing domain"/>
    <property type="match status" value="1"/>
</dbReference>
<dbReference type="EC" id="6.1.1.5" evidence="12"/>
<feature type="short sequence motif" description="'KMSKS' region" evidence="12">
    <location>
        <begin position="618"/>
        <end position="622"/>
    </location>
</feature>
<dbReference type="InterPro" id="IPR033709">
    <property type="entry name" value="Anticodon_Ile_ABEc"/>
</dbReference>
<evidence type="ECO:0000256" key="8">
    <source>
        <dbReference type="ARBA" id="ARBA00022917"/>
    </source>
</evidence>
<comment type="subcellular location">
    <subcellularLocation>
        <location evidence="12">Cytoplasm</location>
    </subcellularLocation>
</comment>
<dbReference type="InterPro" id="IPR013155">
    <property type="entry name" value="M/V/L/I-tRNA-synth_anticd-bd"/>
</dbReference>
<dbReference type="InterPro" id="IPR001412">
    <property type="entry name" value="aa-tRNA-synth_I_CS"/>
</dbReference>
<dbReference type="PANTHER" id="PTHR42780:SF1">
    <property type="entry name" value="ISOLEUCINE--TRNA LIGASE, CYTOPLASMIC"/>
    <property type="match status" value="1"/>
</dbReference>
<feature type="short sequence motif" description="'HIGH' region" evidence="12">
    <location>
        <begin position="61"/>
        <end position="71"/>
    </location>
</feature>
<dbReference type="Pfam" id="PF00133">
    <property type="entry name" value="tRNA-synt_1"/>
    <property type="match status" value="1"/>
</dbReference>
<protein>
    <recommendedName>
        <fullName evidence="12">Isoleucine--tRNA ligase</fullName>
        <ecNumber evidence="12">6.1.1.5</ecNumber>
    </recommendedName>
    <alternativeName>
        <fullName evidence="12">Isoleucyl-tRNA synthetase</fullName>
        <shortName evidence="12">IleRS</shortName>
    </alternativeName>
</protein>
<keyword evidence="6 12" id="KW-0862">Zinc</keyword>
<evidence type="ECO:0000256" key="9">
    <source>
        <dbReference type="ARBA" id="ARBA00023146"/>
    </source>
</evidence>
<sequence length="1059" mass="119224">MKHEAAKLYPSADPSPSFPKIEQEVLEYWKAQGTFEAQVAARPKTNPDGSSNEFVFYDGPPFANGLPHYGHIATAFVKDIVPRYHAMKGRHVERRFGWDCHGLPAELEVEKELQVFGRTAIIEYGIDKFNDACAKSVQRYTQEWKWYVDRAARWVSFDNAYRTMDTSFMESVIWAFKTLWDKGLVYEGYRVVPYSWAVQSPLSNFETRLDNSYRERADPALTVAFRLEARPGDAGPLRILAWTTTPWTLPSNLALAVGPEIDYVGLAKDGETWIMAEAAVETYKREFPDAEVVWRGKGSDLVGRTYEPMFPYFADTENAFRVLGGAFVSTEDGTGIVHMAPGFGEEDMAACRAADIPVVVPVDEAGRFTSQVPDFVGQNVIYEGTPSVIKALKERRDGTVVRHEQVLHSYPHCWRTDEPLIYKAINGWYVAVTQFKDRMSELNKGINWTPSHVRDGAFGKWLENARDWNVSRNRFWGAPIPVWQSDDPNYPRTDVYGSLAELEKDFGVPVENLHRPFIDTLTRPNPDDPTGRSTMRRVPDVLDCWFESGSMPFAQQHYPFENQDRFEENFPGDFIVEYVAQTRGWFYTLMVLSTALFDRAPFRNCVCHGVVLDEDNQKLSKRLKNYPDPVEVFDQYGADALRWYMMSSPLMVGGDLAMAKDGKDIGKATRPVILRLWNAYAFFTMYANIDGVKAKVDTASTNVLDRYILAKVREMVEAVQGRLDAFDIPGAYAQVTPVIDALNNWYIRNRRQAFWSDAAENAGDKQAAYDTLYTALTVICRTLAPLLPFVTEKIYTSLTGEPSVHLSDWPELATLPEDHDLVRRMDLARDVCSAVLALREERRLRVRLPLSKLVVAHADSAELVPFTDVIAAEVNVKQLEFITNISAIATRDVKVEPSLGRKYGAAMKAVFAAQRSGDWTLRDDGKLEIGGLVLEPDEFELRIRAPEGVAVAAFSQGLGAVMLDTEVTDALRAEGWARDVVRLIQSARKDADLEVTARIHVSAQVHGALKAALETHRETIQRDTLTANLDLSVEFAKDAEGITSDTLDGEDIRLVIAPV</sequence>
<dbReference type="GO" id="GO:0008270">
    <property type="term" value="F:zinc ion binding"/>
    <property type="evidence" value="ECO:0007669"/>
    <property type="project" value="UniProtKB-UniRule"/>
</dbReference>
<gene>
    <name evidence="12 15" type="primary">ileS</name>
    <name evidence="15" type="ORF">GCM10007301_43510</name>
</gene>
<comment type="domain">
    <text evidence="12">IleRS has two distinct active sites: one for aminoacylation and one for editing. The misactivated valine is translocated from the active site to the editing site, which sterically excludes the correctly activated isoleucine. The single editing site contains two valyl binding pockets, one specific for each substrate (Val-AMP or Val-tRNA(Ile)).</text>
</comment>
<dbReference type="Gene3D" id="3.40.50.620">
    <property type="entry name" value="HUPs"/>
    <property type="match status" value="2"/>
</dbReference>
<dbReference type="InterPro" id="IPR023586">
    <property type="entry name" value="Ile-tRNA-ligase_type2"/>
</dbReference>
<dbReference type="GO" id="GO:0005524">
    <property type="term" value="F:ATP binding"/>
    <property type="evidence" value="ECO:0007669"/>
    <property type="project" value="UniProtKB-UniRule"/>
</dbReference>
<dbReference type="InterPro" id="IPR014729">
    <property type="entry name" value="Rossmann-like_a/b/a_fold"/>
</dbReference>
<keyword evidence="16" id="KW-1185">Reference proteome</keyword>
<dbReference type="Proteomes" id="UP000606044">
    <property type="component" value="Unassembled WGS sequence"/>
</dbReference>
<dbReference type="Pfam" id="PF19302">
    <property type="entry name" value="DUF5915"/>
    <property type="match status" value="1"/>
</dbReference>
<dbReference type="CDD" id="cd07961">
    <property type="entry name" value="Anticodon_Ia_Ile_ABEc"/>
    <property type="match status" value="1"/>
</dbReference>
<dbReference type="GO" id="GO:0006428">
    <property type="term" value="P:isoleucyl-tRNA aminoacylation"/>
    <property type="evidence" value="ECO:0007669"/>
    <property type="project" value="UniProtKB-UniRule"/>
</dbReference>